<evidence type="ECO:0000313" key="2">
    <source>
        <dbReference type="EMBL" id="MEA0978996.1"/>
    </source>
</evidence>
<dbReference type="KEGG" id="liu:OU989_10465"/>
<protein>
    <recommendedName>
        <fullName evidence="6">LPXTG cell wall anchor domain-containing protein</fullName>
    </recommendedName>
</protein>
<dbReference type="Proteomes" id="UP001289615">
    <property type="component" value="Unassembled WGS sequence"/>
</dbReference>
<accession>A0AAJ5RM04</accession>
<reference evidence="2 5" key="2">
    <citation type="submission" date="2023-12" db="EMBL/GenBank/DDBJ databases">
        <title>Genome comparison identifies genes involved in endophytic behavior of Lysinibacillus irui and provides insights into its role as a plant-growth promoting bacterium.</title>
        <authorList>
            <person name="Hilario S."/>
            <person name="Matos I."/>
            <person name="Goncalves M.F.M."/>
            <person name="Pardo C.A."/>
            <person name="Santos M.J."/>
        </authorList>
    </citation>
    <scope>NUCLEOTIDE SEQUENCE [LARGE SCALE GENOMIC DNA]</scope>
    <source>
        <strain evidence="2 5">B3</strain>
    </source>
</reference>
<reference evidence="3" key="1">
    <citation type="submission" date="2022-11" db="EMBL/GenBank/DDBJ databases">
        <title>Lysinibacillus irui.</title>
        <authorList>
            <person name="Akintayo S.O."/>
        </authorList>
    </citation>
    <scope>NUCLEOTIDE SEQUENCE</scope>
    <source>
        <strain evidence="3">IRB4-01</strain>
    </source>
</reference>
<dbReference type="EMBL" id="CP113527">
    <property type="protein sequence ID" value="WDV08867.1"/>
    <property type="molecule type" value="Genomic_DNA"/>
</dbReference>
<dbReference type="EMBL" id="JAXUIA010000019">
    <property type="protein sequence ID" value="MEA0978996.1"/>
    <property type="molecule type" value="Genomic_DNA"/>
</dbReference>
<evidence type="ECO:0000313" key="5">
    <source>
        <dbReference type="Proteomes" id="UP001289615"/>
    </source>
</evidence>
<evidence type="ECO:0000313" key="3">
    <source>
        <dbReference type="EMBL" id="WDV08867.1"/>
    </source>
</evidence>
<dbReference type="Proteomes" id="UP001219585">
    <property type="component" value="Chromosome"/>
</dbReference>
<keyword evidence="1" id="KW-1133">Transmembrane helix</keyword>
<evidence type="ECO:0008006" key="6">
    <source>
        <dbReference type="Google" id="ProtNLM"/>
    </source>
</evidence>
<proteinExistence type="predicted"/>
<evidence type="ECO:0000313" key="4">
    <source>
        <dbReference type="Proteomes" id="UP001219585"/>
    </source>
</evidence>
<name>A0AAJ5RM04_9BACI</name>
<keyword evidence="1" id="KW-0472">Membrane</keyword>
<keyword evidence="1" id="KW-0812">Transmembrane</keyword>
<dbReference type="RefSeq" id="WP_274797091.1">
    <property type="nucleotide sequence ID" value="NZ_CP113527.1"/>
</dbReference>
<organism evidence="3 4">
    <name type="scientific">Lysinibacillus irui</name>
    <dbReference type="NCBI Taxonomy" id="2998077"/>
    <lineage>
        <taxon>Bacteria</taxon>
        <taxon>Bacillati</taxon>
        <taxon>Bacillota</taxon>
        <taxon>Bacilli</taxon>
        <taxon>Bacillales</taxon>
        <taxon>Bacillaceae</taxon>
        <taxon>Lysinibacillus</taxon>
    </lineage>
</organism>
<sequence length="58" mass="6809">MQLGSANYQLTDSYFFIIDPLTVILLGFLLFFTMVVGFVLWKKRKKPRLNDRSHKGLM</sequence>
<gene>
    <name evidence="3" type="ORF">OU989_10465</name>
    <name evidence="2" type="ORF">U6C28_22115</name>
</gene>
<keyword evidence="5" id="KW-1185">Reference proteome</keyword>
<evidence type="ECO:0000256" key="1">
    <source>
        <dbReference type="SAM" id="Phobius"/>
    </source>
</evidence>
<dbReference type="AlphaFoldDB" id="A0AAJ5RM04"/>
<feature type="transmembrane region" description="Helical" evidence="1">
    <location>
        <begin position="20"/>
        <end position="41"/>
    </location>
</feature>